<dbReference type="AlphaFoldDB" id="A0A1I7XM33"/>
<evidence type="ECO:0000313" key="2">
    <source>
        <dbReference type="WBParaSite" id="Hba_18372"/>
    </source>
</evidence>
<proteinExistence type="predicted"/>
<protein>
    <submittedName>
        <fullName evidence="2">Vascular endothelial growth factor A</fullName>
    </submittedName>
</protein>
<keyword evidence="1" id="KW-1185">Reference proteome</keyword>
<accession>A0A1I7XM33</accession>
<name>A0A1I7XM33_HETBA</name>
<evidence type="ECO:0000313" key="1">
    <source>
        <dbReference type="Proteomes" id="UP000095283"/>
    </source>
</evidence>
<dbReference type="WBParaSite" id="Hba_18372">
    <property type="protein sequence ID" value="Hba_18372"/>
    <property type="gene ID" value="Hba_18372"/>
</dbReference>
<organism evidence="1 2">
    <name type="scientific">Heterorhabditis bacteriophora</name>
    <name type="common">Entomopathogenic nematode worm</name>
    <dbReference type="NCBI Taxonomy" id="37862"/>
    <lineage>
        <taxon>Eukaryota</taxon>
        <taxon>Metazoa</taxon>
        <taxon>Ecdysozoa</taxon>
        <taxon>Nematoda</taxon>
        <taxon>Chromadorea</taxon>
        <taxon>Rhabditida</taxon>
        <taxon>Rhabditina</taxon>
        <taxon>Rhabditomorpha</taxon>
        <taxon>Strongyloidea</taxon>
        <taxon>Heterorhabditidae</taxon>
        <taxon>Heterorhabditis</taxon>
    </lineage>
</organism>
<sequence>METILTKYKLERDRMPNVFFYPGNSTRFYGKCSNLPEMNINVWMHCCDSGCSSMAEPSVRKRREHSVSCDVEGERKAHGQRWTPKNEQCTECKCEV</sequence>
<dbReference type="Proteomes" id="UP000095283">
    <property type="component" value="Unplaced"/>
</dbReference>
<reference evidence="2" key="1">
    <citation type="submission" date="2016-11" db="UniProtKB">
        <authorList>
            <consortium name="WormBaseParasite"/>
        </authorList>
    </citation>
    <scope>IDENTIFICATION</scope>
</reference>